<dbReference type="GO" id="GO:0004650">
    <property type="term" value="F:polygalacturonase activity"/>
    <property type="evidence" value="ECO:0007669"/>
    <property type="project" value="InterPro"/>
</dbReference>
<proteinExistence type="inferred from homology"/>
<name>A0A7G8T933_9FIRM</name>
<dbReference type="InterPro" id="IPR000743">
    <property type="entry name" value="Glyco_hydro_28"/>
</dbReference>
<comment type="similarity">
    <text evidence="1 4">Belongs to the glycosyl hydrolase 28 family.</text>
</comment>
<gene>
    <name evidence="6" type="ORF">HCR03_15770</name>
</gene>
<dbReference type="PANTHER" id="PTHR31339">
    <property type="entry name" value="PECTIN LYASE-RELATED"/>
    <property type="match status" value="1"/>
</dbReference>
<feature type="domain" description="Rhamnogalacturonase A/B/Epimerase-like pectate lyase" evidence="5">
    <location>
        <begin position="83"/>
        <end position="125"/>
    </location>
</feature>
<evidence type="ECO:0000313" key="7">
    <source>
        <dbReference type="Proteomes" id="UP000515909"/>
    </source>
</evidence>
<dbReference type="Gene3D" id="2.160.20.10">
    <property type="entry name" value="Single-stranded right-handed beta-helix, Pectin lyase-like"/>
    <property type="match status" value="1"/>
</dbReference>
<dbReference type="InterPro" id="IPR024535">
    <property type="entry name" value="RHGA/B-epi-like_pectate_lyase"/>
</dbReference>
<dbReference type="EMBL" id="CP060286">
    <property type="protein sequence ID" value="QNK40124.1"/>
    <property type="molecule type" value="Genomic_DNA"/>
</dbReference>
<dbReference type="GO" id="GO:0005975">
    <property type="term" value="P:carbohydrate metabolic process"/>
    <property type="evidence" value="ECO:0007669"/>
    <property type="project" value="InterPro"/>
</dbReference>
<organism evidence="6 7">
    <name type="scientific">Caproicibacter fermentans</name>
    <dbReference type="NCBI Taxonomy" id="2576756"/>
    <lineage>
        <taxon>Bacteria</taxon>
        <taxon>Bacillati</taxon>
        <taxon>Bacillota</taxon>
        <taxon>Clostridia</taxon>
        <taxon>Eubacteriales</taxon>
        <taxon>Acutalibacteraceae</taxon>
        <taxon>Caproicibacter</taxon>
    </lineage>
</organism>
<sequence>MDFKIIGLFVRSVSFELTNSDCYHSRIPYDVELNGRKIAENLNRNIFSLYDLRPNTEYRVTVSANGTAVSHAFTTKRESFRLNARDFGAAGDGVKQDTSAIQAAILCCPKNGTVLIPSGVYLTGPLFLKSDMTLELAEGAMLLGMTDRSVYPVLPGVTQSEDEREEYYLGSWEGNPLSSFASLLNGIHVSNVDIVGPGIINANAAQGDWWRNPKVKRGAWRPRMLFLNGCEQIRVQGITLENSYAWTVHPFYSKDVSLLDIRIYNDPDSPNTDGIDVEACSGVKICGAVISVGDDCVALKSSKIYMGSRLNTPTCGIVLRNCLLERGHGAVVIGSDVSAGARSISATQCVFQGTDRGLRIKTRRGRGELSVVDRVSLENIWMDRVNTPFVVNMFYCCDPDGHSDYVSSKKPVPVNEFTPRVGNLSCRNIVCEHCSTAGVFLCGLPEMPIESVSFRNVRISFAADARAGYPAMMDGLEPVAKLGLFARNVKKLSLAGVTIEGFEGEKTDFADIEELWEEESNGHGDN</sequence>
<dbReference type="InterPro" id="IPR011050">
    <property type="entry name" value="Pectin_lyase_fold/virulence"/>
</dbReference>
<evidence type="ECO:0000256" key="2">
    <source>
        <dbReference type="ARBA" id="ARBA00022801"/>
    </source>
</evidence>
<dbReference type="Pfam" id="PF12708">
    <property type="entry name" value="Pect-lyase_RHGA_epim"/>
    <property type="match status" value="1"/>
</dbReference>
<dbReference type="Proteomes" id="UP000515909">
    <property type="component" value="Chromosome"/>
</dbReference>
<dbReference type="KEGG" id="cfem:HCR03_15770"/>
<reference evidence="6 7" key="1">
    <citation type="submission" date="2020-08" db="EMBL/GenBank/DDBJ databases">
        <title>The isolate Caproiciproducens sp. 7D4C2 produces n-caproate at mildly acidic conditions from hexoses: genome and rBOX comparison with related strains and chain-elongating bacteria.</title>
        <authorList>
            <person name="Esquivel-Elizondo S."/>
            <person name="Bagci C."/>
            <person name="Temovska M."/>
            <person name="Jeon B.S."/>
            <person name="Bessarab I."/>
            <person name="Williams R.B.H."/>
            <person name="Huson D.H."/>
            <person name="Angenent L.T."/>
        </authorList>
    </citation>
    <scope>NUCLEOTIDE SEQUENCE [LARGE SCALE GENOMIC DNA]</scope>
    <source>
        <strain evidence="6 7">7D4C2</strain>
    </source>
</reference>
<evidence type="ECO:0000256" key="4">
    <source>
        <dbReference type="RuleBase" id="RU361169"/>
    </source>
</evidence>
<dbReference type="Pfam" id="PF00295">
    <property type="entry name" value="Glyco_hydro_28"/>
    <property type="match status" value="1"/>
</dbReference>
<protein>
    <submittedName>
        <fullName evidence="6">Glycoside hydrolase family 28 protein</fullName>
    </submittedName>
</protein>
<dbReference type="InterPro" id="IPR012334">
    <property type="entry name" value="Pectin_lyas_fold"/>
</dbReference>
<keyword evidence="2 4" id="KW-0378">Hydrolase</keyword>
<dbReference type="AlphaFoldDB" id="A0A7G8T933"/>
<dbReference type="SUPFAM" id="SSF51126">
    <property type="entry name" value="Pectin lyase-like"/>
    <property type="match status" value="1"/>
</dbReference>
<keyword evidence="3 4" id="KW-0326">Glycosidase</keyword>
<evidence type="ECO:0000313" key="6">
    <source>
        <dbReference type="EMBL" id="QNK40124.1"/>
    </source>
</evidence>
<evidence type="ECO:0000259" key="5">
    <source>
        <dbReference type="Pfam" id="PF12708"/>
    </source>
</evidence>
<accession>A0A7G8T933</accession>
<evidence type="ECO:0000256" key="1">
    <source>
        <dbReference type="ARBA" id="ARBA00008834"/>
    </source>
</evidence>
<dbReference type="InterPro" id="IPR051801">
    <property type="entry name" value="GH28_Enzymes"/>
</dbReference>
<dbReference type="RefSeq" id="WP_187035296.1">
    <property type="nucleotide sequence ID" value="NZ_CP060286.1"/>
</dbReference>
<evidence type="ECO:0000256" key="3">
    <source>
        <dbReference type="ARBA" id="ARBA00023295"/>
    </source>
</evidence>
<dbReference type="PANTHER" id="PTHR31339:SF9">
    <property type="entry name" value="PLASMIN AND FIBRONECTIN-BINDING PROTEIN A"/>
    <property type="match status" value="1"/>
</dbReference>